<dbReference type="EMBL" id="MINN01000072">
    <property type="protein sequence ID" value="OIU72745.1"/>
    <property type="molecule type" value="Genomic_DNA"/>
</dbReference>
<protein>
    <recommendedName>
        <fullName evidence="2">PF03932 family protein CutC</fullName>
    </recommendedName>
</protein>
<dbReference type="SUPFAM" id="SSF110395">
    <property type="entry name" value="CutC-like"/>
    <property type="match status" value="1"/>
</dbReference>
<comment type="caution">
    <text evidence="2">Once thought to be involved in copper homeostasis, experiments in E.coli have shown this is not the case.</text>
</comment>
<dbReference type="RefSeq" id="WP_071617274.1">
    <property type="nucleotide sequence ID" value="NZ_MINN01000072.1"/>
</dbReference>
<dbReference type="InterPro" id="IPR005627">
    <property type="entry name" value="CutC-like"/>
</dbReference>
<gene>
    <name evidence="2" type="primary">cutC</name>
    <name evidence="3" type="ORF">BHE18_15275</name>
</gene>
<accession>A0A1J6X3N9</accession>
<dbReference type="InterPro" id="IPR036822">
    <property type="entry name" value="CutC-like_dom_sf"/>
</dbReference>
<comment type="caution">
    <text evidence="3">The sequence shown here is derived from an EMBL/GenBank/DDBJ whole genome shotgun (WGS) entry which is preliminary data.</text>
</comment>
<name>A0A1J6X3N9_9BACI</name>
<evidence type="ECO:0000313" key="4">
    <source>
        <dbReference type="Proteomes" id="UP000182062"/>
    </source>
</evidence>
<dbReference type="GO" id="GO:0005507">
    <property type="term" value="F:copper ion binding"/>
    <property type="evidence" value="ECO:0007669"/>
    <property type="project" value="TreeGrafter"/>
</dbReference>
<keyword evidence="4" id="KW-1185">Reference proteome</keyword>
<dbReference type="AlphaFoldDB" id="A0A1J6X3N9"/>
<dbReference type="OrthoDB" id="9815677at2"/>
<dbReference type="HAMAP" id="MF_00795">
    <property type="entry name" value="CutC"/>
    <property type="match status" value="1"/>
</dbReference>
<organism evidence="3 4">
    <name type="scientific">Rossellomorea aquimaris</name>
    <dbReference type="NCBI Taxonomy" id="189382"/>
    <lineage>
        <taxon>Bacteria</taxon>
        <taxon>Bacillati</taxon>
        <taxon>Bacillota</taxon>
        <taxon>Bacilli</taxon>
        <taxon>Bacillales</taxon>
        <taxon>Bacillaceae</taxon>
        <taxon>Rossellomorea</taxon>
    </lineage>
</organism>
<dbReference type="Pfam" id="PF03932">
    <property type="entry name" value="CutC"/>
    <property type="match status" value="1"/>
</dbReference>
<comment type="similarity">
    <text evidence="1 2">Belongs to the CutC family.</text>
</comment>
<dbReference type="Gene3D" id="3.20.20.380">
    <property type="entry name" value="Copper homeostasis (CutC) domain"/>
    <property type="match status" value="1"/>
</dbReference>
<dbReference type="GO" id="GO:0005737">
    <property type="term" value="C:cytoplasm"/>
    <property type="evidence" value="ECO:0007669"/>
    <property type="project" value="UniProtKB-SubCell"/>
</dbReference>
<comment type="subcellular location">
    <subcellularLocation>
        <location evidence="2">Cytoplasm</location>
    </subcellularLocation>
</comment>
<sequence length="229" mass="25094">MYIEYIATTLEDALLIEQSGADRIELVSALTEGGLTPSHSLIEAAVNRVSIPVNVMVRPHSQSFCYSYDDNLIMKNDINIIRSLGANGVVLGVLNENHEVNQPMLEELLTECSGLEVTFHRAIDSTNNPVQTAKTLAQYKEITTILTSGGNGEFSDRLRTIQEMKTVCEHVSILVGSGLNASNICSVHSTVITGYYHFGTAVRKNHSLIEGIHLDKAKEIVQLLKGKQV</sequence>
<reference evidence="3 4" key="1">
    <citation type="submission" date="2016-09" db="EMBL/GenBank/DDBJ databases">
        <title>Bacillus aquimaris SAMM genome sequence reveals colonization and biosurfactant production capacities.</title>
        <authorList>
            <person name="Waghmode S.R."/>
            <person name="Suryavanshi M.V."/>
        </authorList>
    </citation>
    <scope>NUCLEOTIDE SEQUENCE [LARGE SCALE GENOMIC DNA]</scope>
    <source>
        <strain evidence="3 4">SAMM</strain>
    </source>
</reference>
<dbReference type="Proteomes" id="UP000182062">
    <property type="component" value="Unassembled WGS sequence"/>
</dbReference>
<evidence type="ECO:0000313" key="3">
    <source>
        <dbReference type="EMBL" id="OIU72745.1"/>
    </source>
</evidence>
<evidence type="ECO:0000256" key="2">
    <source>
        <dbReference type="HAMAP-Rule" id="MF_00795"/>
    </source>
</evidence>
<evidence type="ECO:0000256" key="1">
    <source>
        <dbReference type="ARBA" id="ARBA00007768"/>
    </source>
</evidence>
<proteinExistence type="inferred from homology"/>
<keyword evidence="2" id="KW-0963">Cytoplasm</keyword>
<dbReference type="PANTHER" id="PTHR12598">
    <property type="entry name" value="COPPER HOMEOSTASIS PROTEIN CUTC"/>
    <property type="match status" value="1"/>
</dbReference>
<dbReference type="PANTHER" id="PTHR12598:SF0">
    <property type="entry name" value="COPPER HOMEOSTASIS PROTEIN CUTC HOMOLOG"/>
    <property type="match status" value="1"/>
</dbReference>